<dbReference type="EMBL" id="QEIN01000279">
    <property type="protein sequence ID" value="RCV50559.1"/>
    <property type="molecule type" value="Genomic_DNA"/>
</dbReference>
<organism evidence="2 3">
    <name type="scientific">Marinitenerispora sediminis</name>
    <dbReference type="NCBI Taxonomy" id="1931232"/>
    <lineage>
        <taxon>Bacteria</taxon>
        <taxon>Bacillati</taxon>
        <taxon>Actinomycetota</taxon>
        <taxon>Actinomycetes</taxon>
        <taxon>Streptosporangiales</taxon>
        <taxon>Nocardiopsidaceae</taxon>
        <taxon>Marinitenerispora</taxon>
    </lineage>
</organism>
<feature type="compositionally biased region" description="Low complexity" evidence="1">
    <location>
        <begin position="115"/>
        <end position="127"/>
    </location>
</feature>
<sequence>MEETMADQTFGANPDELGRAGNEIYDASNLVFKVRADLRAQRAHLGVIYEGGEEIGDQLEKNLTPMLDNLDELLGSLITAFSDTAEETLKTRRTFLNTEGDAIDYADSLTNDFDTPGNTPGTGTRRG</sequence>
<gene>
    <name evidence="2" type="ORF">DEF24_24110</name>
</gene>
<evidence type="ECO:0000313" key="3">
    <source>
        <dbReference type="Proteomes" id="UP000253318"/>
    </source>
</evidence>
<dbReference type="AlphaFoldDB" id="A0A368SZ62"/>
<evidence type="ECO:0000313" key="2">
    <source>
        <dbReference type="EMBL" id="RCV50559.1"/>
    </source>
</evidence>
<protein>
    <recommendedName>
        <fullName evidence="4">ESX-1 secretion-associated protein</fullName>
    </recommendedName>
</protein>
<dbReference type="Proteomes" id="UP000253318">
    <property type="component" value="Unassembled WGS sequence"/>
</dbReference>
<feature type="region of interest" description="Disordered" evidence="1">
    <location>
        <begin position="106"/>
        <end position="127"/>
    </location>
</feature>
<reference evidence="2 3" key="1">
    <citation type="submission" date="2018-04" db="EMBL/GenBank/DDBJ databases">
        <title>Novel actinobacteria from marine sediment.</title>
        <authorList>
            <person name="Ng Z.Y."/>
            <person name="Tan G.Y.A."/>
        </authorList>
    </citation>
    <scope>NUCLEOTIDE SEQUENCE [LARGE SCALE GENOMIC DNA]</scope>
    <source>
        <strain evidence="2 3">TPS81</strain>
    </source>
</reference>
<evidence type="ECO:0008006" key="4">
    <source>
        <dbReference type="Google" id="ProtNLM"/>
    </source>
</evidence>
<proteinExistence type="predicted"/>
<evidence type="ECO:0000256" key="1">
    <source>
        <dbReference type="SAM" id="MobiDB-lite"/>
    </source>
</evidence>
<name>A0A368SZ62_9ACTN</name>
<keyword evidence="3" id="KW-1185">Reference proteome</keyword>
<accession>A0A368SZ62</accession>
<comment type="caution">
    <text evidence="2">The sequence shown here is derived from an EMBL/GenBank/DDBJ whole genome shotgun (WGS) entry which is preliminary data.</text>
</comment>